<accession>A0A6L2MFW4</accession>
<protein>
    <submittedName>
        <fullName evidence="4">Reverse transcriptase domain-containing protein</fullName>
    </submittedName>
</protein>
<reference evidence="4" key="1">
    <citation type="journal article" date="2019" name="Sci. Rep.">
        <title>Draft genome of Tanacetum cinerariifolium, the natural source of mosquito coil.</title>
        <authorList>
            <person name="Yamashiro T."/>
            <person name="Shiraishi A."/>
            <person name="Satake H."/>
            <person name="Nakayama K."/>
        </authorList>
    </citation>
    <scope>NUCLEOTIDE SEQUENCE</scope>
</reference>
<dbReference type="GO" id="GO:0003964">
    <property type="term" value="F:RNA-directed DNA polymerase activity"/>
    <property type="evidence" value="ECO:0007669"/>
    <property type="project" value="UniProtKB-KW"/>
</dbReference>
<dbReference type="Pfam" id="PF00078">
    <property type="entry name" value="RVT_1"/>
    <property type="match status" value="1"/>
</dbReference>
<feature type="domain" description="Reverse transcriptase" evidence="3">
    <location>
        <begin position="71"/>
        <end position="172"/>
    </location>
</feature>
<dbReference type="InterPro" id="IPR043502">
    <property type="entry name" value="DNA/RNA_pol_sf"/>
</dbReference>
<dbReference type="Gene3D" id="3.30.70.270">
    <property type="match status" value="1"/>
</dbReference>
<comment type="caution">
    <text evidence="4">The sequence shown here is derived from an EMBL/GenBank/DDBJ whole genome shotgun (WGS) entry which is preliminary data.</text>
</comment>
<evidence type="ECO:0000256" key="2">
    <source>
        <dbReference type="SAM" id="MobiDB-lite"/>
    </source>
</evidence>
<organism evidence="4">
    <name type="scientific">Tanacetum cinerariifolium</name>
    <name type="common">Dalmatian daisy</name>
    <name type="synonym">Chrysanthemum cinerariifolium</name>
    <dbReference type="NCBI Taxonomy" id="118510"/>
    <lineage>
        <taxon>Eukaryota</taxon>
        <taxon>Viridiplantae</taxon>
        <taxon>Streptophyta</taxon>
        <taxon>Embryophyta</taxon>
        <taxon>Tracheophyta</taxon>
        <taxon>Spermatophyta</taxon>
        <taxon>Magnoliopsida</taxon>
        <taxon>eudicotyledons</taxon>
        <taxon>Gunneridae</taxon>
        <taxon>Pentapetalae</taxon>
        <taxon>asterids</taxon>
        <taxon>campanulids</taxon>
        <taxon>Asterales</taxon>
        <taxon>Asteraceae</taxon>
        <taxon>Asteroideae</taxon>
        <taxon>Anthemideae</taxon>
        <taxon>Anthemidinae</taxon>
        <taxon>Tanacetum</taxon>
    </lineage>
</organism>
<dbReference type="SUPFAM" id="SSF56672">
    <property type="entry name" value="DNA/RNA polymerases"/>
    <property type="match status" value="1"/>
</dbReference>
<dbReference type="PANTHER" id="PTHR24559:SF444">
    <property type="entry name" value="REVERSE TRANSCRIPTASE DOMAIN-CONTAINING PROTEIN"/>
    <property type="match status" value="1"/>
</dbReference>
<feature type="region of interest" description="Disordered" evidence="2">
    <location>
        <begin position="254"/>
        <end position="278"/>
    </location>
</feature>
<dbReference type="InterPro" id="IPR000477">
    <property type="entry name" value="RT_dom"/>
</dbReference>
<dbReference type="Gene3D" id="3.10.10.10">
    <property type="entry name" value="HIV Type 1 Reverse Transcriptase, subunit A, domain 1"/>
    <property type="match status" value="1"/>
</dbReference>
<dbReference type="EMBL" id="BKCJ010006582">
    <property type="protein sequence ID" value="GEU72886.1"/>
    <property type="molecule type" value="Genomic_DNA"/>
</dbReference>
<keyword evidence="4" id="KW-0548">Nucleotidyltransferase</keyword>
<evidence type="ECO:0000259" key="3">
    <source>
        <dbReference type="Pfam" id="PF00078"/>
    </source>
</evidence>
<evidence type="ECO:0000256" key="1">
    <source>
        <dbReference type="SAM" id="Coils"/>
    </source>
</evidence>
<feature type="coiled-coil region" evidence="1">
    <location>
        <begin position="396"/>
        <end position="448"/>
    </location>
</feature>
<dbReference type="InterPro" id="IPR043128">
    <property type="entry name" value="Rev_trsase/Diguanyl_cyclase"/>
</dbReference>
<feature type="region of interest" description="Disordered" evidence="2">
    <location>
        <begin position="229"/>
        <end position="248"/>
    </location>
</feature>
<feature type="compositionally biased region" description="Polar residues" evidence="2">
    <location>
        <begin position="229"/>
        <end position="242"/>
    </location>
</feature>
<keyword evidence="4" id="KW-0695">RNA-directed DNA polymerase</keyword>
<keyword evidence="4" id="KW-0808">Transferase</keyword>
<dbReference type="InterPro" id="IPR053134">
    <property type="entry name" value="RNA-dir_DNA_polymerase"/>
</dbReference>
<sequence>MKMEILLESTLNKLMVGHKTTFVSDLPIDFQIKFSLSISGIVTYWFTLIVLSALRRSNNENMLSLVILILRYFQIPIDPMDQEKTTLTCPFGTYAYRRMPFGLCNARATFQRFMLAIFYDMIEGSIEVFMDDFSVFRNSFDKCLNSLDKMLQRSKDAHFVLNWEKCHFMVKEGIVKVSGAGLEVAKAKINVISKLLPPTNIKGVRSLLGHAEGAKITWERMYDEDTTNQPTFTQVAGDNTSPPGAPDEVLPRFTSNQAKSSRQKTRVSSRISSARKDASKKHKCMVVNALSKSSSKHSQQEKDDVWIDVTEDVTHSLTVSDPRDIGVAKTSVEVAGEGTSKQFASTSRGGSRRSPHMRFEPEWEISPHDWYNTNSVCRDMLLQLSTPTEQDILASHEKLTEKCEEHHDKHEKLLGKHDGMYSRHQEKKKEYEARVLSLQQKNEEYQRSHAYLQSLTNLAGYLIGLMVACSLEKYESLIADATHLDLDPLRTFEPVFEYLFAATYLYIIHISPSYLSSVVELLDIHPKYAKPDSPPAD</sequence>
<dbReference type="PANTHER" id="PTHR24559">
    <property type="entry name" value="TRANSPOSON TY3-I GAG-POL POLYPROTEIN"/>
    <property type="match status" value="1"/>
</dbReference>
<dbReference type="CDD" id="cd01647">
    <property type="entry name" value="RT_LTR"/>
    <property type="match status" value="1"/>
</dbReference>
<proteinExistence type="predicted"/>
<keyword evidence="1" id="KW-0175">Coiled coil</keyword>
<dbReference type="AlphaFoldDB" id="A0A6L2MFW4"/>
<evidence type="ECO:0000313" key="4">
    <source>
        <dbReference type="EMBL" id="GEU72886.1"/>
    </source>
</evidence>
<gene>
    <name evidence="4" type="ORF">Tci_044864</name>
</gene>
<name>A0A6L2MFW4_TANCI</name>